<dbReference type="RefSeq" id="WP_087035042.1">
    <property type="nucleotide sequence ID" value="NZ_CP021377.1"/>
</dbReference>
<protein>
    <submittedName>
        <fullName evidence="1">Uncharacterized protein</fullName>
    </submittedName>
</protein>
<name>A0A1Y0D3Q7_9GAMM</name>
<dbReference type="Proteomes" id="UP000243937">
    <property type="component" value="Chromosome"/>
</dbReference>
<evidence type="ECO:0000313" key="2">
    <source>
        <dbReference type="Proteomes" id="UP000243937"/>
    </source>
</evidence>
<proteinExistence type="predicted"/>
<accession>A0A1Y0D3Q7</accession>
<dbReference type="EMBL" id="CP021377">
    <property type="protein sequence ID" value="ART81954.1"/>
    <property type="molecule type" value="Genomic_DNA"/>
</dbReference>
<organism evidence="1 2">
    <name type="scientific">Oceanisphaera profunda</name>
    <dbReference type="NCBI Taxonomy" id="1416627"/>
    <lineage>
        <taxon>Bacteria</taxon>
        <taxon>Pseudomonadati</taxon>
        <taxon>Pseudomonadota</taxon>
        <taxon>Gammaproteobacteria</taxon>
        <taxon>Aeromonadales</taxon>
        <taxon>Aeromonadaceae</taxon>
        <taxon>Oceanisphaera</taxon>
    </lineage>
</organism>
<dbReference type="AlphaFoldDB" id="A0A1Y0D3Q7"/>
<evidence type="ECO:0000313" key="1">
    <source>
        <dbReference type="EMBL" id="ART81954.1"/>
    </source>
</evidence>
<dbReference type="KEGG" id="opf:CBP31_04350"/>
<reference evidence="1 2" key="1">
    <citation type="journal article" date="2014" name="Int. J. Syst. Evol. Microbiol.">
        <title>Oceanisphaera profunda sp. nov., a marine bacterium isolated from deep-sea sediment, and emended description of the genus Oceanisphaera.</title>
        <authorList>
            <person name="Xu Z."/>
            <person name="Zhang X.Y."/>
            <person name="Su H.N."/>
            <person name="Yu Z.C."/>
            <person name="Liu C."/>
            <person name="Li H."/>
            <person name="Chen X.L."/>
            <person name="Song X.Y."/>
            <person name="Xie B.B."/>
            <person name="Qin Q.L."/>
            <person name="Zhou B.C."/>
            <person name="Shi M."/>
            <person name="Huang Y."/>
            <person name="Zhang Y.Z."/>
        </authorList>
    </citation>
    <scope>NUCLEOTIDE SEQUENCE [LARGE SCALE GENOMIC DNA]</scope>
    <source>
        <strain evidence="1 2">SM1222</strain>
    </source>
</reference>
<keyword evidence="2" id="KW-1185">Reference proteome</keyword>
<gene>
    <name evidence="1" type="ORF">CBP31_04350</name>
</gene>
<dbReference type="OrthoDB" id="5588813at2"/>
<sequence length="70" mass="8270">MTETQPLESDLIDKFYWLRKFRMAKNDKTLDLMVSKVIDDYHSRPAVVAAIYLAECQRERELAQGRLLTH</sequence>